<feature type="chain" id="PRO_5045490280" evidence="4">
    <location>
        <begin position="22"/>
        <end position="402"/>
    </location>
</feature>
<dbReference type="SUPFAM" id="SSF111369">
    <property type="entry name" value="HlyD-like secretion proteins"/>
    <property type="match status" value="1"/>
</dbReference>
<keyword evidence="10" id="KW-1185">Reference proteome</keyword>
<accession>A0ABU5HU70</accession>
<evidence type="ECO:0000259" key="8">
    <source>
        <dbReference type="Pfam" id="PF25989"/>
    </source>
</evidence>
<dbReference type="Pfam" id="PF25917">
    <property type="entry name" value="BSH_RND"/>
    <property type="match status" value="1"/>
</dbReference>
<dbReference type="Gene3D" id="2.40.50.100">
    <property type="match status" value="1"/>
</dbReference>
<feature type="domain" description="Multidrug resistance protein MdtA-like barrel-sandwich hybrid" evidence="6">
    <location>
        <begin position="62"/>
        <end position="202"/>
    </location>
</feature>
<evidence type="ECO:0000256" key="4">
    <source>
        <dbReference type="SAM" id="SignalP"/>
    </source>
</evidence>
<dbReference type="EMBL" id="JARZAK010000014">
    <property type="protein sequence ID" value="MDY7259728.1"/>
    <property type="molecule type" value="Genomic_DNA"/>
</dbReference>
<keyword evidence="2" id="KW-0175">Coiled coil</keyword>
<name>A0ABU5HU70_9BACE</name>
<dbReference type="Pfam" id="PF25989">
    <property type="entry name" value="YknX_C"/>
    <property type="match status" value="1"/>
</dbReference>
<dbReference type="Gene3D" id="1.10.287.470">
    <property type="entry name" value="Helix hairpin bin"/>
    <property type="match status" value="1"/>
</dbReference>
<evidence type="ECO:0000256" key="2">
    <source>
        <dbReference type="SAM" id="Coils"/>
    </source>
</evidence>
<dbReference type="Proteomes" id="UP001292913">
    <property type="component" value="Unassembled WGS sequence"/>
</dbReference>
<dbReference type="InterPro" id="IPR058637">
    <property type="entry name" value="YknX-like_C"/>
</dbReference>
<dbReference type="PANTHER" id="PTHR30158">
    <property type="entry name" value="ACRA/E-RELATED COMPONENT OF DRUG EFFLUX TRANSPORTER"/>
    <property type="match status" value="1"/>
</dbReference>
<comment type="similarity">
    <text evidence="1">Belongs to the membrane fusion protein (MFP) (TC 8.A.1) family.</text>
</comment>
<proteinExistence type="inferred from homology"/>
<evidence type="ECO:0000313" key="9">
    <source>
        <dbReference type="EMBL" id="MDY7259728.1"/>
    </source>
</evidence>
<feature type="domain" description="YknX-like C-terminal permuted SH3-like" evidence="8">
    <location>
        <begin position="299"/>
        <end position="367"/>
    </location>
</feature>
<keyword evidence="4" id="KW-0732">Signal</keyword>
<feature type="coiled-coil region" evidence="2">
    <location>
        <begin position="139"/>
        <end position="166"/>
    </location>
</feature>
<feature type="compositionally biased region" description="Low complexity" evidence="3">
    <location>
        <begin position="369"/>
        <end position="395"/>
    </location>
</feature>
<dbReference type="InterPro" id="IPR006143">
    <property type="entry name" value="RND_pump_MFP"/>
</dbReference>
<dbReference type="Pfam" id="PF25876">
    <property type="entry name" value="HH_MFP_RND"/>
    <property type="match status" value="1"/>
</dbReference>
<feature type="domain" description="Multidrug resistance protein MdtA-like beta-barrel" evidence="7">
    <location>
        <begin position="208"/>
        <end position="285"/>
    </location>
</feature>
<dbReference type="Pfam" id="PF25944">
    <property type="entry name" value="Beta-barrel_RND"/>
    <property type="match status" value="1"/>
</dbReference>
<sequence>MSKKVCKVKQGLLLLCCVVVATGCKQAPPAQMETEYEVMTVSPVDRMISSTYSATIRGRQDIDIYPQVSGTLTKVCVTEGQRVKNGQTLFIIDQVPYEAALQTAVANVESAKASLATAQLTYDSKEELYKENVVSSFDLSTAKNSLLAAKAQLAQAKAQEVSARNNLSYTVVKSPADGVVGTLPYRVGALVSSALAQPLTTVSDNSDMYVYFSMTENQLLGLIRQYGSKEEALKNMPAIDLQLNDKSAYSERGQIESISGVIDRSTGTVSLRAVFPNKEGLLHSGGAGNVIVPVQKTGALTIPQAATFEIQDKRYVYKVVDGKAQSSQVQVTRINGGREFIVDEGLAPGDVIVAEGVGLLREGTPIKAKTASSASAAQTSVAQADAAQADQASSSPVTTTEN</sequence>
<protein>
    <submittedName>
        <fullName evidence="9">Efflux RND transporter periplasmic adaptor subunit</fullName>
    </submittedName>
</protein>
<dbReference type="RefSeq" id="WP_322019709.1">
    <property type="nucleotide sequence ID" value="NZ_JARZAK010000014.1"/>
</dbReference>
<feature type="region of interest" description="Disordered" evidence="3">
    <location>
        <begin position="369"/>
        <end position="402"/>
    </location>
</feature>
<evidence type="ECO:0000259" key="6">
    <source>
        <dbReference type="Pfam" id="PF25917"/>
    </source>
</evidence>
<evidence type="ECO:0000259" key="7">
    <source>
        <dbReference type="Pfam" id="PF25944"/>
    </source>
</evidence>
<evidence type="ECO:0000256" key="3">
    <source>
        <dbReference type="SAM" id="MobiDB-lite"/>
    </source>
</evidence>
<dbReference type="NCBIfam" id="TIGR01730">
    <property type="entry name" value="RND_mfp"/>
    <property type="match status" value="1"/>
</dbReference>
<evidence type="ECO:0000259" key="5">
    <source>
        <dbReference type="Pfam" id="PF25876"/>
    </source>
</evidence>
<dbReference type="Gene3D" id="2.40.420.20">
    <property type="match status" value="1"/>
</dbReference>
<reference evidence="9 10" key="1">
    <citation type="submission" date="2023-04" db="EMBL/GenBank/DDBJ databases">
        <title>Bacteroides pacosi sp. nov., isolated from the fecal material of an alpaca.</title>
        <authorList>
            <person name="Miller S."/>
            <person name="Hendry M."/>
            <person name="King J."/>
            <person name="Sankaranarayanan K."/>
            <person name="Lawson P.A."/>
        </authorList>
    </citation>
    <scope>NUCLEOTIDE SEQUENCE [LARGE SCALE GENOMIC DNA]</scope>
    <source>
        <strain evidence="9 10">A2-P53</strain>
    </source>
</reference>
<organism evidence="9 10">
    <name type="scientific">Bacteroides vicugnae</name>
    <dbReference type="NCBI Taxonomy" id="3037989"/>
    <lineage>
        <taxon>Bacteria</taxon>
        <taxon>Pseudomonadati</taxon>
        <taxon>Bacteroidota</taxon>
        <taxon>Bacteroidia</taxon>
        <taxon>Bacteroidales</taxon>
        <taxon>Bacteroidaceae</taxon>
        <taxon>Bacteroides</taxon>
    </lineage>
</organism>
<evidence type="ECO:0000256" key="1">
    <source>
        <dbReference type="ARBA" id="ARBA00009477"/>
    </source>
</evidence>
<evidence type="ECO:0000313" key="10">
    <source>
        <dbReference type="Proteomes" id="UP001292913"/>
    </source>
</evidence>
<dbReference type="InterPro" id="IPR058625">
    <property type="entry name" value="MdtA-like_BSH"/>
</dbReference>
<dbReference type="InterPro" id="IPR058624">
    <property type="entry name" value="MdtA-like_HH"/>
</dbReference>
<gene>
    <name evidence="9" type="ORF">QHG74_18620</name>
</gene>
<dbReference type="Gene3D" id="2.40.30.170">
    <property type="match status" value="1"/>
</dbReference>
<feature type="domain" description="Multidrug resistance protein MdtA-like alpha-helical hairpin" evidence="5">
    <location>
        <begin position="101"/>
        <end position="170"/>
    </location>
</feature>
<dbReference type="PANTHER" id="PTHR30158:SF23">
    <property type="entry name" value="MULTIDRUG RESISTANCE PROTEIN MEXA"/>
    <property type="match status" value="1"/>
</dbReference>
<dbReference type="PROSITE" id="PS51257">
    <property type="entry name" value="PROKAR_LIPOPROTEIN"/>
    <property type="match status" value="1"/>
</dbReference>
<comment type="caution">
    <text evidence="9">The sequence shown here is derived from an EMBL/GenBank/DDBJ whole genome shotgun (WGS) entry which is preliminary data.</text>
</comment>
<feature type="signal peptide" evidence="4">
    <location>
        <begin position="1"/>
        <end position="21"/>
    </location>
</feature>
<dbReference type="InterPro" id="IPR058626">
    <property type="entry name" value="MdtA-like_b-barrel"/>
</dbReference>